<gene>
    <name evidence="2" type="ORF">ALQ36_102367</name>
</gene>
<comment type="caution">
    <text evidence="2">The sequence shown here is derived from an EMBL/GenBank/DDBJ whole genome shotgun (WGS) entry which is preliminary data.</text>
</comment>
<dbReference type="AlphaFoldDB" id="A0A3M3YEZ0"/>
<dbReference type="Proteomes" id="UP000281350">
    <property type="component" value="Unassembled WGS sequence"/>
</dbReference>
<evidence type="ECO:0000256" key="1">
    <source>
        <dbReference type="SAM" id="MobiDB-lite"/>
    </source>
</evidence>
<dbReference type="RefSeq" id="WP_005767230.1">
    <property type="nucleotide sequence ID" value="NZ_RBPY01000035.1"/>
</dbReference>
<protein>
    <submittedName>
        <fullName evidence="2">Uncharacterized protein</fullName>
    </submittedName>
</protein>
<organism evidence="2 3">
    <name type="scientific">Pseudomonas syringae pv. primulae</name>
    <dbReference type="NCBI Taxonomy" id="251707"/>
    <lineage>
        <taxon>Bacteria</taxon>
        <taxon>Pseudomonadati</taxon>
        <taxon>Pseudomonadota</taxon>
        <taxon>Gammaproteobacteria</taxon>
        <taxon>Pseudomonadales</taxon>
        <taxon>Pseudomonadaceae</taxon>
        <taxon>Pseudomonas</taxon>
    </lineage>
</organism>
<dbReference type="EMBL" id="RBPY01000035">
    <property type="protein sequence ID" value="RMO81027.1"/>
    <property type="molecule type" value="Genomic_DNA"/>
</dbReference>
<name>A0A3M3YEZ0_9PSED</name>
<evidence type="ECO:0000313" key="3">
    <source>
        <dbReference type="Proteomes" id="UP000281350"/>
    </source>
</evidence>
<reference evidence="2 3" key="1">
    <citation type="submission" date="2018-08" db="EMBL/GenBank/DDBJ databases">
        <title>Recombination of ecologically and evolutionarily significant loci maintains genetic cohesion in the Pseudomonas syringae species complex.</title>
        <authorList>
            <person name="Dillon M."/>
            <person name="Thakur S."/>
            <person name="Almeida R.N.D."/>
            <person name="Weir B.S."/>
            <person name="Guttman D.S."/>
        </authorList>
    </citation>
    <scope>NUCLEOTIDE SEQUENCE [LARGE SCALE GENOMIC DNA]</scope>
    <source>
        <strain evidence="2 3">ICMP 2732</strain>
    </source>
</reference>
<feature type="region of interest" description="Disordered" evidence="1">
    <location>
        <begin position="1"/>
        <end position="23"/>
    </location>
</feature>
<sequence>MTNEQGTVVSMKERLKERQTAARRKQQLFDRRIEQAHAMTLMFMQTQGDHLETIKAALKVADRYVIAMRECVHVLGGSSLEVTATFPDGKVAIEKLSQ</sequence>
<accession>A0A3M3YEZ0</accession>
<feature type="compositionally biased region" description="Basic and acidic residues" evidence="1">
    <location>
        <begin position="11"/>
        <end position="20"/>
    </location>
</feature>
<proteinExistence type="predicted"/>
<evidence type="ECO:0000313" key="2">
    <source>
        <dbReference type="EMBL" id="RMO81027.1"/>
    </source>
</evidence>